<keyword evidence="2" id="KW-1185">Reference proteome</keyword>
<accession>A0ABQ3DPJ0</accession>
<dbReference type="Proteomes" id="UP000646745">
    <property type="component" value="Unassembled WGS sequence"/>
</dbReference>
<sequence length="91" mass="10072">MGHLLFGEGKVADGTRREIAIERFATSNNPRANRHIFIRFQWLGASLDDSIRPNGPITLGSLRKNDAGHASFARFQCATVIPPDRRSGVIK</sequence>
<organism evidence="1 2">
    <name type="scientific">Salinicola rhizosphaerae</name>
    <dbReference type="NCBI Taxonomy" id="1443141"/>
    <lineage>
        <taxon>Bacteria</taxon>
        <taxon>Pseudomonadati</taxon>
        <taxon>Pseudomonadota</taxon>
        <taxon>Gammaproteobacteria</taxon>
        <taxon>Oceanospirillales</taxon>
        <taxon>Halomonadaceae</taxon>
        <taxon>Salinicola</taxon>
    </lineage>
</organism>
<comment type="caution">
    <text evidence="1">The sequence shown here is derived from an EMBL/GenBank/DDBJ whole genome shotgun (WGS) entry which is preliminary data.</text>
</comment>
<reference evidence="2" key="1">
    <citation type="journal article" date="2019" name="Int. J. Syst. Evol. Microbiol.">
        <title>The Global Catalogue of Microorganisms (GCM) 10K type strain sequencing project: providing services to taxonomists for standard genome sequencing and annotation.</title>
        <authorList>
            <consortium name="The Broad Institute Genomics Platform"/>
            <consortium name="The Broad Institute Genome Sequencing Center for Infectious Disease"/>
            <person name="Wu L."/>
            <person name="Ma J."/>
        </authorList>
    </citation>
    <scope>NUCLEOTIDE SEQUENCE [LARGE SCALE GENOMIC DNA]</scope>
    <source>
        <strain evidence="2">KCTC 32998</strain>
    </source>
</reference>
<evidence type="ECO:0000313" key="2">
    <source>
        <dbReference type="Proteomes" id="UP000646745"/>
    </source>
</evidence>
<name>A0ABQ3DPJ0_9GAMM</name>
<gene>
    <name evidence="1" type="ORF">GCM10009038_05610</name>
</gene>
<proteinExistence type="predicted"/>
<protein>
    <submittedName>
        <fullName evidence="1">Uncharacterized protein</fullName>
    </submittedName>
</protein>
<dbReference type="EMBL" id="BMZI01000001">
    <property type="protein sequence ID" value="GHB10659.1"/>
    <property type="molecule type" value="Genomic_DNA"/>
</dbReference>
<evidence type="ECO:0000313" key="1">
    <source>
        <dbReference type="EMBL" id="GHB10659.1"/>
    </source>
</evidence>